<dbReference type="PANTHER" id="PTHR35562:SF2">
    <property type="entry name" value="DNA ENDONUCLEASE SMRA-RELATED"/>
    <property type="match status" value="1"/>
</dbReference>
<evidence type="ECO:0000313" key="2">
    <source>
        <dbReference type="EMBL" id="TFH69242.1"/>
    </source>
</evidence>
<dbReference type="OrthoDB" id="9808881at2"/>
<dbReference type="InterPro" id="IPR002625">
    <property type="entry name" value="Smr_dom"/>
</dbReference>
<dbReference type="SUPFAM" id="SSF160443">
    <property type="entry name" value="SMR domain-like"/>
    <property type="match status" value="1"/>
</dbReference>
<dbReference type="PROSITE" id="PS50828">
    <property type="entry name" value="SMR"/>
    <property type="match status" value="1"/>
</dbReference>
<dbReference type="InterPro" id="IPR047688">
    <property type="entry name" value="Endonuc_SmrA"/>
</dbReference>
<keyword evidence="2" id="KW-0378">Hydrolase</keyword>
<keyword evidence="3" id="KW-1185">Reference proteome</keyword>
<dbReference type="Pfam" id="PF01713">
    <property type="entry name" value="Smr"/>
    <property type="match status" value="1"/>
</dbReference>
<gene>
    <name evidence="2" type="primary">smrA</name>
    <name evidence="2" type="ORF">E3W66_04815</name>
</gene>
<sequence>MSLDDDFSALLGEDVTPLKRDPIAPKTATKPSAAAIEARRRAALAATGGDGNPLDSADQPPQLQPYDFLEFVRPGVQAGVYRNLRLGKYELQARLDLHGLTVEQARTALWQFARDCQKNGVRCALVTHGKGAGREREARLKSCVAHWLPQIDEVLAFHSAQRHHGGLGACYVLWRKNSETRLRTAEQLEQSRKKLGR</sequence>
<dbReference type="Gene3D" id="3.30.1370.110">
    <property type="match status" value="1"/>
</dbReference>
<name>A0A4Y8ULG3_9GAMM</name>
<dbReference type="SMART" id="SM00463">
    <property type="entry name" value="SMR"/>
    <property type="match status" value="1"/>
</dbReference>
<dbReference type="GO" id="GO:0004520">
    <property type="term" value="F:DNA endonuclease activity"/>
    <property type="evidence" value="ECO:0007669"/>
    <property type="project" value="TreeGrafter"/>
</dbReference>
<keyword evidence="2" id="KW-0255">Endonuclease</keyword>
<keyword evidence="2" id="KW-0540">Nuclease</keyword>
<dbReference type="NCBIfam" id="NF033154">
    <property type="entry name" value="endonuc_SmrA"/>
    <property type="match status" value="1"/>
</dbReference>
<dbReference type="Proteomes" id="UP000298133">
    <property type="component" value="Unassembled WGS sequence"/>
</dbReference>
<organism evidence="2 3">
    <name type="scientific">Gammaproteobacteria bacterium LSUCC0057</name>
    <dbReference type="NCBI Taxonomy" id="2559237"/>
    <lineage>
        <taxon>Bacteria</taxon>
        <taxon>Pseudomonadati</taxon>
        <taxon>Pseudomonadota</taxon>
        <taxon>Gammaproteobacteria</taxon>
        <taxon>Cellvibrionales</taxon>
        <taxon>Porticoccaceae</taxon>
        <taxon>SAR92 clade</taxon>
    </lineage>
</organism>
<evidence type="ECO:0000259" key="1">
    <source>
        <dbReference type="PROSITE" id="PS50828"/>
    </source>
</evidence>
<dbReference type="InterPro" id="IPR036063">
    <property type="entry name" value="Smr_dom_sf"/>
</dbReference>
<comment type="caution">
    <text evidence="2">The sequence shown here is derived from an EMBL/GenBank/DDBJ whole genome shotgun (WGS) entry which is preliminary data.</text>
</comment>
<dbReference type="AlphaFoldDB" id="A0A4Y8ULG3"/>
<accession>A0A4Y8ULG3</accession>
<proteinExistence type="predicted"/>
<dbReference type="PANTHER" id="PTHR35562">
    <property type="entry name" value="DNA ENDONUCLEASE SMRA-RELATED"/>
    <property type="match status" value="1"/>
</dbReference>
<evidence type="ECO:0000313" key="3">
    <source>
        <dbReference type="Proteomes" id="UP000298133"/>
    </source>
</evidence>
<feature type="domain" description="Smr" evidence="1">
    <location>
        <begin position="95"/>
        <end position="175"/>
    </location>
</feature>
<dbReference type="EMBL" id="SPIA01000001">
    <property type="protein sequence ID" value="TFH69242.1"/>
    <property type="molecule type" value="Genomic_DNA"/>
</dbReference>
<protein>
    <submittedName>
        <fullName evidence="2">DNA endonuclease SmrA</fullName>
    </submittedName>
</protein>
<reference evidence="2 3" key="1">
    <citation type="submission" date="2019-03" db="EMBL/GenBank/DDBJ databases">
        <title>Draft genome of Gammaproteobacteria bacterium LSUCC0057, a member of the SAR92 clade.</title>
        <authorList>
            <person name="Lanclos V.C."/>
            <person name="Doiron C."/>
            <person name="Henson M.W."/>
            <person name="Thrash J.C."/>
        </authorList>
    </citation>
    <scope>NUCLEOTIDE SEQUENCE [LARGE SCALE GENOMIC DNA]</scope>
    <source>
        <strain evidence="2 3">LSUCC0057</strain>
    </source>
</reference>